<feature type="region of interest" description="Disordered" evidence="1">
    <location>
        <begin position="301"/>
        <end position="328"/>
    </location>
</feature>
<dbReference type="EMBL" id="LR797178">
    <property type="protein sequence ID" value="CAB4191741.1"/>
    <property type="molecule type" value="Genomic_DNA"/>
</dbReference>
<feature type="compositionally biased region" description="Polar residues" evidence="1">
    <location>
        <begin position="430"/>
        <end position="442"/>
    </location>
</feature>
<sequence>MFASRGFTFSRTMTDMKVTKDIIRAADYRPNPHNRDFVVPVTVETLDHWADTFNQMKTAGIGVPVPWEHPPATDPHTNPIEWSKRRDGDPRNNAGWVESIYRDGDTLMAVLDVPDECGESLVKHGCYVSPKFGGTWNDSLDRKWVNPIHHIALTTKPVAVNQSREFKPVDATLAFSRAMCFSTTEWDESSEWSQPGDDEMPDTPEVSEAIQRLLENPDVLAAAAEKLRMTHEFSATFAPNPGAPGGIPNAQPDPYAAAPEQEPDGDEGNDTNALAICMQVLHAVNQASAEGMKALAKMHGVNVGDDDDGDDDSQYAPPPAAPAAPVTATPAVVSMSRDDEHEFSREEFDHLRVLNAAMANKLTRLEQAGLVARAESLFDAGRCTRPDVDALKNRIGKYEFSRQSDSDNVLLLRELEIYEKLPEGSAVKSPESSTQFSRPSTSGRDESFLSDGEGISDERADEILANEYRLAKKPA</sequence>
<proteinExistence type="predicted"/>
<feature type="region of interest" description="Disordered" evidence="1">
    <location>
        <begin position="239"/>
        <end position="270"/>
    </location>
</feature>
<feature type="compositionally biased region" description="Acidic residues" evidence="1">
    <location>
        <begin position="304"/>
        <end position="313"/>
    </location>
</feature>
<protein>
    <submittedName>
        <fullName evidence="2">Uncharacterized protein</fullName>
    </submittedName>
</protein>
<gene>
    <name evidence="2" type="ORF">UFOVP1229_116</name>
</gene>
<organism evidence="2">
    <name type="scientific">uncultured Caudovirales phage</name>
    <dbReference type="NCBI Taxonomy" id="2100421"/>
    <lineage>
        <taxon>Viruses</taxon>
        <taxon>Duplodnaviria</taxon>
        <taxon>Heunggongvirae</taxon>
        <taxon>Uroviricota</taxon>
        <taxon>Caudoviricetes</taxon>
        <taxon>Peduoviridae</taxon>
        <taxon>Maltschvirus</taxon>
        <taxon>Maltschvirus maltsch</taxon>
    </lineage>
</organism>
<evidence type="ECO:0000313" key="2">
    <source>
        <dbReference type="EMBL" id="CAB4191741.1"/>
    </source>
</evidence>
<reference evidence="2" key="1">
    <citation type="submission" date="2020-05" db="EMBL/GenBank/DDBJ databases">
        <authorList>
            <person name="Chiriac C."/>
            <person name="Salcher M."/>
            <person name="Ghai R."/>
            <person name="Kavagutti S V."/>
        </authorList>
    </citation>
    <scope>NUCLEOTIDE SEQUENCE</scope>
</reference>
<name>A0A6J5RE25_9CAUD</name>
<evidence type="ECO:0000256" key="1">
    <source>
        <dbReference type="SAM" id="MobiDB-lite"/>
    </source>
</evidence>
<feature type="region of interest" description="Disordered" evidence="1">
    <location>
        <begin position="422"/>
        <end position="459"/>
    </location>
</feature>
<accession>A0A6J5RE25</accession>